<feature type="compositionally biased region" description="Gly residues" evidence="5">
    <location>
        <begin position="166"/>
        <end position="178"/>
    </location>
</feature>
<evidence type="ECO:0000256" key="3">
    <source>
        <dbReference type="ARBA" id="ARBA00022833"/>
    </source>
</evidence>
<feature type="domain" description="BED-type" evidence="6">
    <location>
        <begin position="17"/>
        <end position="77"/>
    </location>
</feature>
<feature type="region of interest" description="Disordered" evidence="5">
    <location>
        <begin position="160"/>
        <end position="221"/>
    </location>
</feature>
<keyword evidence="2 4" id="KW-0863">Zinc-finger</keyword>
<accession>A0A843VGQ6</accession>
<evidence type="ECO:0000256" key="1">
    <source>
        <dbReference type="ARBA" id="ARBA00022723"/>
    </source>
</evidence>
<dbReference type="Proteomes" id="UP000652761">
    <property type="component" value="Unassembled WGS sequence"/>
</dbReference>
<sequence>MDLCDHVFIWHRKGVLNSDDIGWQHGIMLENRHNFKCNYCGFIGQGGGVSRLKKHLAGGRLAGYHDVQGCKSVPREVKKLMIEHLKQVRAETARKKADKEIQERIISGRERDEDVDDEVEMYAEYVPDPDVQERLARAQSRAEAWEGDQRAAHRVSFQGAQHEVGSGSGSGSTVGGSGSRQFSNVGDYFTRPPPTQTQVPEQGRHSKRPTGVQIEDVDPYVYPREHGKQTRIDDAYNQQGPKYKVGRAIAKWWHHTGLPFNAANSPYYKTAIQEVQRGGLHIIEPLYEVLRVVDGDRRPSIGLVYAKLEAAKKKICEVSPRYAHLVLDVVEDRWDRQMSRDLHMMKSFREAIGTFVEPSAIAGRERVEG</sequence>
<dbReference type="EMBL" id="NMUH01001494">
    <property type="protein sequence ID" value="MQL92870.1"/>
    <property type="molecule type" value="Genomic_DNA"/>
</dbReference>
<evidence type="ECO:0000256" key="4">
    <source>
        <dbReference type="PROSITE-ProRule" id="PRU00027"/>
    </source>
</evidence>
<feature type="non-terminal residue" evidence="7">
    <location>
        <position position="1"/>
    </location>
</feature>
<dbReference type="PROSITE" id="PS50808">
    <property type="entry name" value="ZF_BED"/>
    <property type="match status" value="1"/>
</dbReference>
<evidence type="ECO:0000256" key="2">
    <source>
        <dbReference type="ARBA" id="ARBA00022771"/>
    </source>
</evidence>
<dbReference type="PANTHER" id="PTHR46951">
    <property type="entry name" value="BED-TYPE DOMAIN-CONTAINING PROTEIN"/>
    <property type="match status" value="1"/>
</dbReference>
<gene>
    <name evidence="7" type="ORF">Taro_025506</name>
</gene>
<comment type="caution">
    <text evidence="7">The sequence shown here is derived from an EMBL/GenBank/DDBJ whole genome shotgun (WGS) entry which is preliminary data.</text>
</comment>
<evidence type="ECO:0000313" key="8">
    <source>
        <dbReference type="Proteomes" id="UP000652761"/>
    </source>
</evidence>
<dbReference type="InterPro" id="IPR003656">
    <property type="entry name" value="Znf_BED"/>
</dbReference>
<proteinExistence type="predicted"/>
<keyword evidence="1" id="KW-0479">Metal-binding</keyword>
<protein>
    <recommendedName>
        <fullName evidence="6">BED-type domain-containing protein</fullName>
    </recommendedName>
</protein>
<organism evidence="7 8">
    <name type="scientific">Colocasia esculenta</name>
    <name type="common">Wild taro</name>
    <name type="synonym">Arum esculentum</name>
    <dbReference type="NCBI Taxonomy" id="4460"/>
    <lineage>
        <taxon>Eukaryota</taxon>
        <taxon>Viridiplantae</taxon>
        <taxon>Streptophyta</taxon>
        <taxon>Embryophyta</taxon>
        <taxon>Tracheophyta</taxon>
        <taxon>Spermatophyta</taxon>
        <taxon>Magnoliopsida</taxon>
        <taxon>Liliopsida</taxon>
        <taxon>Araceae</taxon>
        <taxon>Aroideae</taxon>
        <taxon>Colocasieae</taxon>
        <taxon>Colocasia</taxon>
    </lineage>
</organism>
<dbReference type="PANTHER" id="PTHR46951:SF2">
    <property type="entry name" value="BED-TYPE DOMAIN-CONTAINING PROTEIN"/>
    <property type="match status" value="1"/>
</dbReference>
<reference evidence="7" key="1">
    <citation type="submission" date="2017-07" db="EMBL/GenBank/DDBJ databases">
        <title>Taro Niue Genome Assembly and Annotation.</title>
        <authorList>
            <person name="Atibalentja N."/>
            <person name="Keating K."/>
            <person name="Fields C.J."/>
        </authorList>
    </citation>
    <scope>NUCLEOTIDE SEQUENCE</scope>
    <source>
        <strain evidence="7">Niue_2</strain>
        <tissue evidence="7">Leaf</tissue>
    </source>
</reference>
<dbReference type="GO" id="GO:0003677">
    <property type="term" value="F:DNA binding"/>
    <property type="evidence" value="ECO:0007669"/>
    <property type="project" value="InterPro"/>
</dbReference>
<evidence type="ECO:0000259" key="6">
    <source>
        <dbReference type="PROSITE" id="PS50808"/>
    </source>
</evidence>
<dbReference type="AlphaFoldDB" id="A0A843VGQ6"/>
<dbReference type="GO" id="GO:0008270">
    <property type="term" value="F:zinc ion binding"/>
    <property type="evidence" value="ECO:0007669"/>
    <property type="project" value="UniProtKB-KW"/>
</dbReference>
<evidence type="ECO:0000256" key="5">
    <source>
        <dbReference type="SAM" id="MobiDB-lite"/>
    </source>
</evidence>
<keyword evidence="8" id="KW-1185">Reference proteome</keyword>
<name>A0A843VGQ6_COLES</name>
<evidence type="ECO:0000313" key="7">
    <source>
        <dbReference type="EMBL" id="MQL92870.1"/>
    </source>
</evidence>
<keyword evidence="3" id="KW-0862">Zinc</keyword>